<name>A0A0J5WLD3_BURCE</name>
<proteinExistence type="predicted"/>
<reference evidence="1 2" key="1">
    <citation type="submission" date="2015-05" db="EMBL/GenBank/DDBJ databases">
        <title>Draft genome of Burkholderia cepacia LK29.</title>
        <authorList>
            <person name="Chan X.Y."/>
        </authorList>
    </citation>
    <scope>NUCLEOTIDE SEQUENCE [LARGE SCALE GENOMIC DNA]</scope>
    <source>
        <strain evidence="1 2">LK29</strain>
    </source>
</reference>
<dbReference type="Proteomes" id="UP000036338">
    <property type="component" value="Unassembled WGS sequence"/>
</dbReference>
<organism evidence="1 2">
    <name type="scientific">Burkholderia cepacia</name>
    <name type="common">Pseudomonas cepacia</name>
    <dbReference type="NCBI Taxonomy" id="292"/>
    <lineage>
        <taxon>Bacteria</taxon>
        <taxon>Pseudomonadati</taxon>
        <taxon>Pseudomonadota</taxon>
        <taxon>Betaproteobacteria</taxon>
        <taxon>Burkholderiales</taxon>
        <taxon>Burkholderiaceae</taxon>
        <taxon>Burkholderia</taxon>
        <taxon>Burkholderia cepacia complex</taxon>
    </lineage>
</organism>
<protein>
    <submittedName>
        <fullName evidence="1">Uncharacterized protein</fullName>
    </submittedName>
</protein>
<dbReference type="PATRIC" id="fig|292.27.peg.3852"/>
<evidence type="ECO:0000313" key="1">
    <source>
        <dbReference type="EMBL" id="KML55474.1"/>
    </source>
</evidence>
<evidence type="ECO:0000313" key="2">
    <source>
        <dbReference type="Proteomes" id="UP000036338"/>
    </source>
</evidence>
<sequence length="78" mass="8382">MRAGTRTSAHAHDAARIDGDGFRCGYADARPTCTRAVNARRGAATRDVVHGGKACRTATLRSRTACRVRPRIAWCAQA</sequence>
<dbReference type="AlphaFoldDB" id="A0A0J5WLD3"/>
<dbReference type="EMBL" id="LDWR01000031">
    <property type="protein sequence ID" value="KML55474.1"/>
    <property type="molecule type" value="Genomic_DNA"/>
</dbReference>
<gene>
    <name evidence="1" type="ORF">VL15_18965</name>
</gene>
<comment type="caution">
    <text evidence="1">The sequence shown here is derived from an EMBL/GenBank/DDBJ whole genome shotgun (WGS) entry which is preliminary data.</text>
</comment>
<accession>A0A0J5WLD3</accession>